<sequence>MIEVASFLTALGNTKTAIDTAESAVGLVQKIKGLLKEKQPDEKTRELQKLVLVLQDQLLDVKGANVDLRTELLTLKEAAEKEQSFQSTREKYVPLEMRGGGRILVLG</sequence>
<proteinExistence type="predicted"/>
<dbReference type="RefSeq" id="WP_386803362.1">
    <property type="nucleotide sequence ID" value="NZ_JBHTMU010000016.1"/>
</dbReference>
<protein>
    <submittedName>
        <fullName evidence="1">Uncharacterized protein</fullName>
    </submittedName>
</protein>
<dbReference type="Proteomes" id="UP001597135">
    <property type="component" value="Unassembled WGS sequence"/>
</dbReference>
<organism evidence="1 2">
    <name type="scientific">Litorisediminicola beolgyonensis</name>
    <dbReference type="NCBI Taxonomy" id="1173614"/>
    <lineage>
        <taxon>Bacteria</taxon>
        <taxon>Pseudomonadati</taxon>
        <taxon>Pseudomonadota</taxon>
        <taxon>Alphaproteobacteria</taxon>
        <taxon>Rhodobacterales</taxon>
        <taxon>Paracoccaceae</taxon>
        <taxon>Litorisediminicola</taxon>
    </lineage>
</organism>
<evidence type="ECO:0000313" key="1">
    <source>
        <dbReference type="EMBL" id="MFD1342893.1"/>
    </source>
</evidence>
<comment type="caution">
    <text evidence="1">The sequence shown here is derived from an EMBL/GenBank/DDBJ whole genome shotgun (WGS) entry which is preliminary data.</text>
</comment>
<keyword evidence="2" id="KW-1185">Reference proteome</keyword>
<name>A0ABW3ZIZ6_9RHOB</name>
<accession>A0ABW3ZIZ6</accession>
<gene>
    <name evidence="1" type="ORF">ACFQ4E_10715</name>
</gene>
<evidence type="ECO:0000313" key="2">
    <source>
        <dbReference type="Proteomes" id="UP001597135"/>
    </source>
</evidence>
<reference evidence="2" key="1">
    <citation type="journal article" date="2019" name="Int. J. Syst. Evol. Microbiol.">
        <title>The Global Catalogue of Microorganisms (GCM) 10K type strain sequencing project: providing services to taxonomists for standard genome sequencing and annotation.</title>
        <authorList>
            <consortium name="The Broad Institute Genomics Platform"/>
            <consortium name="The Broad Institute Genome Sequencing Center for Infectious Disease"/>
            <person name="Wu L."/>
            <person name="Ma J."/>
        </authorList>
    </citation>
    <scope>NUCLEOTIDE SEQUENCE [LARGE SCALE GENOMIC DNA]</scope>
    <source>
        <strain evidence="2">CCUG 62953</strain>
    </source>
</reference>
<dbReference type="EMBL" id="JBHTMU010000016">
    <property type="protein sequence ID" value="MFD1342893.1"/>
    <property type="molecule type" value="Genomic_DNA"/>
</dbReference>